<accession>A0A818QS37</accession>
<dbReference type="AlphaFoldDB" id="A0A818QS37"/>
<sequence>MKPRSDSKWKDTSITEKKMRYFIFYPPSKTLRLIDVNENDRAEDILELIKKEYGLSFYDNNSSETKIVLNYNGCDLKPKWTFGDLNIPSGSIIRCLSKQQTAADLYIHCGFNKQIFKLFDSSITNETTIGTIRKKISDKLGLPLSTFCLETYDTKQRLYDEIKLFNYDIKIHDHIYLKVWKGYEKFINACVKGFTEHYSHDDLIRHYQTQVALHIAAFYGHMNLARTVMEQGARSDRPVGEHPSRQWSSETSTKILPEMLKCPIHIAIERGHIKIVDLFVRQSILCTQIRDPITNYLPFELADSYLLSATTKEEKQRYSEIHYYLKDKQYNLKIPLNATGEYVTNLLSSATSANAVHQMSMFFKYVSLPFYCKIISWYERARERAWKKYGGCFYTPTQTKRVYPETGLLGYKVLIDGYNNKFEVPIEQLRGARSTILSKSDQFNRYIGFSDEEREKIIHMKAHMKQFALDERQRAKQIATQNLKQSRRPPLLLSQISTDVNKHPTTTTTAAAAAEGVSSSSEFSNSQVLSNISGLDIKSMKPIMETDNPLITSLLQSTLVNPIRSENSHESKEKTKQTSKIHQVTPRMSIVNEKNKHTLPIINSSTIHSISTNKTDTVANVNKQVFQPQMSLVDAYLVSSTGFDLEIEQNKTTKTSELFTENEQSTQPQQQQQSTETIITTTNPLSSSLRSDRISMLDVDSYIPLPDHPTNRSISPIKSRIDLEIHQSTIKSYERYASASTRSTAIDCLREATFFKKKPWIKKVEISKEMVKHKVQQRLRRATNDINKKPIISPLRTTVSNSSHKSDTIKVN</sequence>
<name>A0A818QS37_9BILA</name>
<feature type="compositionally biased region" description="Low complexity" evidence="1">
    <location>
        <begin position="661"/>
        <end position="677"/>
    </location>
</feature>
<dbReference type="InterPro" id="IPR042788">
    <property type="entry name" value="ANKUB1"/>
</dbReference>
<proteinExistence type="predicted"/>
<dbReference type="InterPro" id="IPR029071">
    <property type="entry name" value="Ubiquitin-like_domsf"/>
</dbReference>
<dbReference type="EMBL" id="CAJOBD010000317">
    <property type="protein sequence ID" value="CAF3643553.1"/>
    <property type="molecule type" value="Genomic_DNA"/>
</dbReference>
<feature type="region of interest" description="Disordered" evidence="1">
    <location>
        <begin position="564"/>
        <end position="583"/>
    </location>
</feature>
<dbReference type="Gene3D" id="1.25.40.20">
    <property type="entry name" value="Ankyrin repeat-containing domain"/>
    <property type="match status" value="1"/>
</dbReference>
<feature type="region of interest" description="Disordered" evidence="1">
    <location>
        <begin position="657"/>
        <end position="677"/>
    </location>
</feature>
<gene>
    <name evidence="2" type="ORF">JBS370_LOCUS5946</name>
</gene>
<evidence type="ECO:0000256" key="1">
    <source>
        <dbReference type="SAM" id="MobiDB-lite"/>
    </source>
</evidence>
<dbReference type="InterPro" id="IPR036770">
    <property type="entry name" value="Ankyrin_rpt-contain_sf"/>
</dbReference>
<dbReference type="PANTHER" id="PTHR46885">
    <property type="entry name" value="PROTEIN ANKUB1"/>
    <property type="match status" value="1"/>
</dbReference>
<evidence type="ECO:0000313" key="2">
    <source>
        <dbReference type="EMBL" id="CAF3643553.1"/>
    </source>
</evidence>
<feature type="compositionally biased region" description="Basic and acidic residues" evidence="1">
    <location>
        <begin position="566"/>
        <end position="576"/>
    </location>
</feature>
<organism evidence="2 3">
    <name type="scientific">Rotaria sordida</name>
    <dbReference type="NCBI Taxonomy" id="392033"/>
    <lineage>
        <taxon>Eukaryota</taxon>
        <taxon>Metazoa</taxon>
        <taxon>Spiralia</taxon>
        <taxon>Gnathifera</taxon>
        <taxon>Rotifera</taxon>
        <taxon>Eurotatoria</taxon>
        <taxon>Bdelloidea</taxon>
        <taxon>Philodinida</taxon>
        <taxon>Philodinidae</taxon>
        <taxon>Rotaria</taxon>
    </lineage>
</organism>
<reference evidence="2" key="1">
    <citation type="submission" date="2021-02" db="EMBL/GenBank/DDBJ databases">
        <authorList>
            <person name="Nowell W R."/>
        </authorList>
    </citation>
    <scope>NUCLEOTIDE SEQUENCE</scope>
</reference>
<protein>
    <submittedName>
        <fullName evidence="2">Uncharacterized protein</fullName>
    </submittedName>
</protein>
<dbReference type="PANTHER" id="PTHR46885:SF1">
    <property type="entry name" value="PROTEIN ANKUB1"/>
    <property type="match status" value="1"/>
</dbReference>
<dbReference type="SUPFAM" id="SSF54236">
    <property type="entry name" value="Ubiquitin-like"/>
    <property type="match status" value="2"/>
</dbReference>
<dbReference type="SUPFAM" id="SSF48403">
    <property type="entry name" value="Ankyrin repeat"/>
    <property type="match status" value="1"/>
</dbReference>
<evidence type="ECO:0000313" key="3">
    <source>
        <dbReference type="Proteomes" id="UP000663836"/>
    </source>
</evidence>
<dbReference type="Proteomes" id="UP000663836">
    <property type="component" value="Unassembled WGS sequence"/>
</dbReference>
<comment type="caution">
    <text evidence="2">The sequence shown here is derived from an EMBL/GenBank/DDBJ whole genome shotgun (WGS) entry which is preliminary data.</text>
</comment>